<dbReference type="InterPro" id="IPR012340">
    <property type="entry name" value="NA-bd_OB-fold"/>
</dbReference>
<protein>
    <recommendedName>
        <fullName evidence="2">hydroxymethylbilane synthase</fullName>
        <ecNumber evidence="2">2.5.1.61</ecNumber>
    </recommendedName>
</protein>
<dbReference type="Gene3D" id="3.40.190.10">
    <property type="entry name" value="Periplasmic binding protein-like II"/>
    <property type="match status" value="2"/>
</dbReference>
<evidence type="ECO:0000256" key="5">
    <source>
        <dbReference type="SAM" id="Coils"/>
    </source>
</evidence>
<comment type="caution">
    <text evidence="7">The sequence shown here is derived from an EMBL/GenBank/DDBJ whole genome shotgun (WGS) entry which is preliminary data.</text>
</comment>
<feature type="non-terminal residue" evidence="7">
    <location>
        <position position="825"/>
    </location>
</feature>
<comment type="similarity">
    <text evidence="1">Belongs to the HMBS family.</text>
</comment>
<evidence type="ECO:0000259" key="6">
    <source>
        <dbReference type="PROSITE" id="PS50126"/>
    </source>
</evidence>
<organism evidence="7 8">
    <name type="scientific">Prorocentrum cordatum</name>
    <dbReference type="NCBI Taxonomy" id="2364126"/>
    <lineage>
        <taxon>Eukaryota</taxon>
        <taxon>Sar</taxon>
        <taxon>Alveolata</taxon>
        <taxon>Dinophyceae</taxon>
        <taxon>Prorocentrales</taxon>
        <taxon>Prorocentraceae</taxon>
        <taxon>Prorocentrum</taxon>
    </lineage>
</organism>
<evidence type="ECO:0000256" key="4">
    <source>
        <dbReference type="ARBA" id="ARBA00023244"/>
    </source>
</evidence>
<gene>
    <name evidence="7" type="ORF">PCOR1329_LOCUS12648</name>
</gene>
<keyword evidence="4" id="KW-0627">Porphyrin biosynthesis</keyword>
<dbReference type="EMBL" id="CAUYUJ010003708">
    <property type="protein sequence ID" value="CAK0806415.1"/>
    <property type="molecule type" value="Genomic_DNA"/>
</dbReference>
<feature type="domain" description="S1 motif" evidence="6">
    <location>
        <begin position="645"/>
        <end position="714"/>
    </location>
</feature>
<dbReference type="InterPro" id="IPR000860">
    <property type="entry name" value="HemC"/>
</dbReference>
<dbReference type="EC" id="2.5.1.61" evidence="2"/>
<dbReference type="InterPro" id="IPR022417">
    <property type="entry name" value="Porphobilin_deaminase_N"/>
</dbReference>
<evidence type="ECO:0000313" key="8">
    <source>
        <dbReference type="Proteomes" id="UP001189429"/>
    </source>
</evidence>
<dbReference type="Proteomes" id="UP001189429">
    <property type="component" value="Unassembled WGS sequence"/>
</dbReference>
<dbReference type="InterPro" id="IPR003029">
    <property type="entry name" value="S1_domain"/>
</dbReference>
<evidence type="ECO:0000256" key="3">
    <source>
        <dbReference type="ARBA" id="ARBA00022679"/>
    </source>
</evidence>
<sequence>AEGPWRGGWTGSLRQLPLGLCPAAAVAATRLGRRRRPSGSRGWARRRAAAARRAEVIVGAPASGPLVARRAGPLAAGLGSEGPPELPPEGVHVGGAPNTQLLLWLRRQLHAEAAVSFELLPDLLPGTDFSACSRAHLEYLLQLIQEGYVDFVALSMKNVPEALPEGLLLAAVLPRQDPREALLARPGAAAHAVVPLQAPEAVTASAVAGLDKLPEGAVVCAPCLRRRLQIESRYPHLIVDDQRTGFQHRLRLLSEGRRDACVCAAAELSRWGLRQAAGDMRVLEPEVFMPAFGQGAVGLLCRAQDEGVANILRRQDDPNTRLCVQYERALASRLSVPPGASAGGLAELLPDGKIRLRCALMQPGKDDAGPTFTQAGGEAGGEAGPAGVEALVERIVEELSPEVVPAPVPEAARSPVPRAAPAEWDDADELGQEDVDVDDDYGNALRWRESDSAVPPVSGASARIPVAEVDDSGRTCSEGRVCAVFLQGYGALVDVNCEAPARWYPEQSLDGSDEPAPELGSTVAVYCCRKELGKEQPHLQVALQPLPQLPRRGNVQRMRLSDLRAGKGPFRAVVVSCTAQGGALVDFNCEVPGRLITTEVLQPRGTELRVYCHEVDEASGTCLVADRPWKPTETCARMQLEELSGGPAEGYLGTVKNSTTHGYFVDFNCEVNGLLDPMDIDIVLCPDGLSVGREVRVYISRLDLDRRQVRLTMFRSAAMDDLAAVRVELQRERELAAKARTHQERALAQMQQEHADELTRLGAEHAEELERLAAVRSDAAARAEADLEATRRALHAEREGAERQLAEAGDAWRLRLVEAEGDLAA</sequence>
<accession>A0ABN9QN70</accession>
<dbReference type="SMART" id="SM00316">
    <property type="entry name" value="S1"/>
    <property type="match status" value="1"/>
</dbReference>
<dbReference type="SUPFAM" id="SSF53850">
    <property type="entry name" value="Periplasmic binding protein-like II"/>
    <property type="match status" value="1"/>
</dbReference>
<keyword evidence="3" id="KW-0808">Transferase</keyword>
<dbReference type="Pfam" id="PF01379">
    <property type="entry name" value="Porphobil_deam"/>
    <property type="match status" value="1"/>
</dbReference>
<evidence type="ECO:0000256" key="1">
    <source>
        <dbReference type="ARBA" id="ARBA00005638"/>
    </source>
</evidence>
<name>A0ABN9QN70_9DINO</name>
<dbReference type="PROSITE" id="PS50126">
    <property type="entry name" value="S1"/>
    <property type="match status" value="1"/>
</dbReference>
<feature type="coiled-coil region" evidence="5">
    <location>
        <begin position="784"/>
        <end position="811"/>
    </location>
</feature>
<proteinExistence type="inferred from homology"/>
<keyword evidence="8" id="KW-1185">Reference proteome</keyword>
<keyword evidence="5" id="KW-0175">Coiled coil</keyword>
<dbReference type="PANTHER" id="PTHR11557">
    <property type="entry name" value="PORPHOBILINOGEN DEAMINASE"/>
    <property type="match status" value="1"/>
</dbReference>
<dbReference type="PANTHER" id="PTHR11557:SF0">
    <property type="entry name" value="PORPHOBILINOGEN DEAMINASE"/>
    <property type="match status" value="1"/>
</dbReference>
<feature type="non-terminal residue" evidence="7">
    <location>
        <position position="1"/>
    </location>
</feature>
<evidence type="ECO:0000256" key="2">
    <source>
        <dbReference type="ARBA" id="ARBA00012655"/>
    </source>
</evidence>
<reference evidence="7" key="1">
    <citation type="submission" date="2023-10" db="EMBL/GenBank/DDBJ databases">
        <authorList>
            <person name="Chen Y."/>
            <person name="Shah S."/>
            <person name="Dougan E. K."/>
            <person name="Thang M."/>
            <person name="Chan C."/>
        </authorList>
    </citation>
    <scope>NUCLEOTIDE SEQUENCE [LARGE SCALE GENOMIC DNA]</scope>
</reference>
<dbReference type="Gene3D" id="2.40.50.140">
    <property type="entry name" value="Nucleic acid-binding proteins"/>
    <property type="match status" value="1"/>
</dbReference>
<dbReference type="SUPFAM" id="SSF50249">
    <property type="entry name" value="Nucleic acid-binding proteins"/>
    <property type="match status" value="1"/>
</dbReference>
<evidence type="ECO:0000313" key="7">
    <source>
        <dbReference type="EMBL" id="CAK0806415.1"/>
    </source>
</evidence>